<evidence type="ECO:0000259" key="4">
    <source>
        <dbReference type="PROSITE" id="PS50887"/>
    </source>
</evidence>
<keyword evidence="5" id="KW-0548">Nucleotidyltransferase</keyword>
<sequence>MYGLLSGLWLVRHGSNRRSRNHSNWLWLIPHFCLGVAIPLVRFNVLVCVVLSVALGVNALLARGPRALCYGLGWQVAGIPVGILAYGVEWFPEPSLADVFGCLPLLIAHPFNVTWRTRRTLGGLRDQSRLLEDRSRRDSLSGLYNRGHLEECVKHAFLRCREQGGQAVLVLIDLDNFKRINDRYGHGGGDWVIRGFAALLRQALRQDDIGGRYGGDEFCVLLEGASVNNAITAIERLKNALAERPLLPNERITASIGIAGWSAGFDDWEQWVHCADNALYRVKSAGRNGWSVAREAEAGQPPRLGDVLHGSQPAGI</sequence>
<feature type="transmembrane region" description="Helical" evidence="3">
    <location>
        <begin position="67"/>
        <end position="88"/>
    </location>
</feature>
<evidence type="ECO:0000256" key="1">
    <source>
        <dbReference type="ARBA" id="ARBA00012528"/>
    </source>
</evidence>
<keyword evidence="3" id="KW-0812">Transmembrane</keyword>
<organism evidence="5 6">
    <name type="scientific">Banduia mediterranea</name>
    <dbReference type="NCBI Taxonomy" id="3075609"/>
    <lineage>
        <taxon>Bacteria</taxon>
        <taxon>Pseudomonadati</taxon>
        <taxon>Pseudomonadota</taxon>
        <taxon>Gammaproteobacteria</taxon>
        <taxon>Nevskiales</taxon>
        <taxon>Algiphilaceae</taxon>
        <taxon>Banduia</taxon>
    </lineage>
</organism>
<dbReference type="Proteomes" id="UP001254608">
    <property type="component" value="Unassembled WGS sequence"/>
</dbReference>
<dbReference type="NCBIfam" id="TIGR00254">
    <property type="entry name" value="GGDEF"/>
    <property type="match status" value="1"/>
</dbReference>
<evidence type="ECO:0000256" key="3">
    <source>
        <dbReference type="SAM" id="Phobius"/>
    </source>
</evidence>
<dbReference type="PANTHER" id="PTHR45138">
    <property type="entry name" value="REGULATORY COMPONENTS OF SENSORY TRANSDUCTION SYSTEM"/>
    <property type="match status" value="1"/>
</dbReference>
<dbReference type="InterPro" id="IPR000160">
    <property type="entry name" value="GGDEF_dom"/>
</dbReference>
<dbReference type="GO" id="GO:0052621">
    <property type="term" value="F:diguanylate cyclase activity"/>
    <property type="evidence" value="ECO:0007669"/>
    <property type="project" value="UniProtKB-EC"/>
</dbReference>
<evidence type="ECO:0000256" key="2">
    <source>
        <dbReference type="SAM" id="MobiDB-lite"/>
    </source>
</evidence>
<keyword evidence="3" id="KW-0472">Membrane</keyword>
<reference evidence="5 6" key="1">
    <citation type="submission" date="2023-09" db="EMBL/GenBank/DDBJ databases">
        <authorList>
            <person name="Rey-Velasco X."/>
        </authorList>
    </citation>
    <scope>NUCLEOTIDE SEQUENCE [LARGE SCALE GENOMIC DNA]</scope>
    <source>
        <strain evidence="5 6">W345</strain>
    </source>
</reference>
<dbReference type="CDD" id="cd01949">
    <property type="entry name" value="GGDEF"/>
    <property type="match status" value="1"/>
</dbReference>
<evidence type="ECO:0000313" key="5">
    <source>
        <dbReference type="EMBL" id="MDT0496239.1"/>
    </source>
</evidence>
<name>A0ABU2WG49_9GAMM</name>
<dbReference type="SMART" id="SM00267">
    <property type="entry name" value="GGDEF"/>
    <property type="match status" value="1"/>
</dbReference>
<dbReference type="InterPro" id="IPR043128">
    <property type="entry name" value="Rev_trsase/Diguanyl_cyclase"/>
</dbReference>
<dbReference type="InterPro" id="IPR050469">
    <property type="entry name" value="Diguanylate_Cyclase"/>
</dbReference>
<feature type="transmembrane region" description="Helical" evidence="3">
    <location>
        <begin position="25"/>
        <end position="55"/>
    </location>
</feature>
<dbReference type="Gene3D" id="3.30.70.270">
    <property type="match status" value="1"/>
</dbReference>
<dbReference type="EC" id="2.7.7.65" evidence="1"/>
<gene>
    <name evidence="5" type="ORF">RM530_02510</name>
</gene>
<comment type="caution">
    <text evidence="5">The sequence shown here is derived from an EMBL/GenBank/DDBJ whole genome shotgun (WGS) entry which is preliminary data.</text>
</comment>
<feature type="region of interest" description="Disordered" evidence="2">
    <location>
        <begin position="296"/>
        <end position="316"/>
    </location>
</feature>
<dbReference type="PANTHER" id="PTHR45138:SF24">
    <property type="entry name" value="DIGUANYLATE CYCLASE DGCC-RELATED"/>
    <property type="match status" value="1"/>
</dbReference>
<dbReference type="Pfam" id="PF00990">
    <property type="entry name" value="GGDEF"/>
    <property type="match status" value="1"/>
</dbReference>
<dbReference type="SUPFAM" id="SSF55073">
    <property type="entry name" value="Nucleotide cyclase"/>
    <property type="match status" value="1"/>
</dbReference>
<dbReference type="PROSITE" id="PS50887">
    <property type="entry name" value="GGDEF"/>
    <property type="match status" value="1"/>
</dbReference>
<proteinExistence type="predicted"/>
<dbReference type="EMBL" id="JAVRIC010000002">
    <property type="protein sequence ID" value="MDT0496239.1"/>
    <property type="molecule type" value="Genomic_DNA"/>
</dbReference>
<keyword evidence="3" id="KW-1133">Transmembrane helix</keyword>
<feature type="domain" description="GGDEF" evidence="4">
    <location>
        <begin position="165"/>
        <end position="295"/>
    </location>
</feature>
<evidence type="ECO:0000313" key="6">
    <source>
        <dbReference type="Proteomes" id="UP001254608"/>
    </source>
</evidence>
<dbReference type="InterPro" id="IPR029787">
    <property type="entry name" value="Nucleotide_cyclase"/>
</dbReference>
<accession>A0ABU2WG49</accession>
<keyword evidence="6" id="KW-1185">Reference proteome</keyword>
<dbReference type="RefSeq" id="WP_311363628.1">
    <property type="nucleotide sequence ID" value="NZ_JAVRIC010000002.1"/>
</dbReference>
<keyword evidence="5" id="KW-0808">Transferase</keyword>
<protein>
    <recommendedName>
        <fullName evidence="1">diguanylate cyclase</fullName>
        <ecNumber evidence="1">2.7.7.65</ecNumber>
    </recommendedName>
</protein>